<reference evidence="2" key="1">
    <citation type="submission" date="2015-04" db="UniProtKB">
        <authorList>
            <consortium name="EnsemblPlants"/>
        </authorList>
    </citation>
    <scope>IDENTIFICATION</scope>
    <source>
        <strain evidence="2">SL10</strain>
    </source>
</reference>
<keyword evidence="3" id="KW-1185">Reference proteome</keyword>
<dbReference type="EnsemblPlants" id="ONIVA04G09280.1">
    <property type="protein sequence ID" value="ONIVA04G09280.1"/>
    <property type="gene ID" value="ONIVA04G09280"/>
</dbReference>
<feature type="region of interest" description="Disordered" evidence="1">
    <location>
        <begin position="259"/>
        <end position="310"/>
    </location>
</feature>
<dbReference type="Gramene" id="ONIVA04G09280.1">
    <property type="protein sequence ID" value="ONIVA04G09280.1"/>
    <property type="gene ID" value="ONIVA04G09280"/>
</dbReference>
<name>A0A0E0H088_ORYNI</name>
<evidence type="ECO:0000256" key="1">
    <source>
        <dbReference type="SAM" id="MobiDB-lite"/>
    </source>
</evidence>
<organism evidence="2">
    <name type="scientific">Oryza nivara</name>
    <name type="common">Indian wild rice</name>
    <name type="synonym">Oryza sativa f. spontanea</name>
    <dbReference type="NCBI Taxonomy" id="4536"/>
    <lineage>
        <taxon>Eukaryota</taxon>
        <taxon>Viridiplantae</taxon>
        <taxon>Streptophyta</taxon>
        <taxon>Embryophyta</taxon>
        <taxon>Tracheophyta</taxon>
        <taxon>Spermatophyta</taxon>
        <taxon>Magnoliopsida</taxon>
        <taxon>Liliopsida</taxon>
        <taxon>Poales</taxon>
        <taxon>Poaceae</taxon>
        <taxon>BOP clade</taxon>
        <taxon>Oryzoideae</taxon>
        <taxon>Oryzeae</taxon>
        <taxon>Oryzinae</taxon>
        <taxon>Oryza</taxon>
    </lineage>
</organism>
<feature type="region of interest" description="Disordered" evidence="1">
    <location>
        <begin position="37"/>
        <end position="99"/>
    </location>
</feature>
<dbReference type="HOGENOM" id="CLU_898295_0_0_1"/>
<reference evidence="2" key="2">
    <citation type="submission" date="2018-04" db="EMBL/GenBank/DDBJ databases">
        <title>OnivRS2 (Oryza nivara Reference Sequence Version 2).</title>
        <authorList>
            <person name="Zhang J."/>
            <person name="Kudrna D."/>
            <person name="Lee S."/>
            <person name="Talag J."/>
            <person name="Rajasekar S."/>
            <person name="Welchert J."/>
            <person name="Hsing Y.-I."/>
            <person name="Wing R.A."/>
        </authorList>
    </citation>
    <scope>NUCLEOTIDE SEQUENCE [LARGE SCALE GENOMIC DNA]</scope>
    <source>
        <strain evidence="2">SL10</strain>
    </source>
</reference>
<dbReference type="Proteomes" id="UP000006591">
    <property type="component" value="Chromosome 4"/>
</dbReference>
<evidence type="ECO:0000313" key="3">
    <source>
        <dbReference type="Proteomes" id="UP000006591"/>
    </source>
</evidence>
<accession>A0A0E0H088</accession>
<feature type="compositionally biased region" description="Polar residues" evidence="1">
    <location>
        <begin position="82"/>
        <end position="93"/>
    </location>
</feature>
<evidence type="ECO:0000313" key="2">
    <source>
        <dbReference type="EnsemblPlants" id="ONIVA04G09280.1"/>
    </source>
</evidence>
<dbReference type="AlphaFoldDB" id="A0A0E0H088"/>
<protein>
    <submittedName>
        <fullName evidence="2">Uncharacterized protein</fullName>
    </submittedName>
</protein>
<dbReference type="OMA" id="LLWIRIE"/>
<proteinExistence type="predicted"/>
<sequence>MPVRPRPDWVFTCRPPPVDLPHMYHCSTAIQNLRRSMGTTAPAPPAGQSLRAATGRASPGHWPLLPPHRPLPPRRAASSHRTGTSTAPPRTTVASAATDRASLASALASRTSCTRCLRRRRRPAGQPADAPLPASAVSAGSFPRLHLSACASAFAQLRHRLRTAKPCRLCLRTAAPQPRPRRLCTAALRRLAAWGSGLGLLLWIRIEGGRIWPPRRPRARRRRLGVALAPDPRSRLRIRQGRLAMSFALAVAQRRCRRPEDRSGLRANAATSGEKAPPPPSLRPRHGFRRPAQAAARQKEGSEGWCCGGG</sequence>